<keyword evidence="1" id="KW-0472">Membrane</keyword>
<reference evidence="2 3" key="1">
    <citation type="submission" date="2014-12" db="EMBL/GenBank/DDBJ databases">
        <title>Frankia sp. BMG5.1 draft genome.</title>
        <authorList>
            <person name="Gtari M."/>
            <person name="Ghodhbane-Gtari F."/>
            <person name="Nouioui I."/>
            <person name="Ktari A."/>
            <person name="Hezbri K."/>
            <person name="Mimouni W."/>
            <person name="Sbissi I."/>
            <person name="Ayari A."/>
            <person name="Yamanaka T."/>
            <person name="Normand P."/>
            <person name="Tisa L.S."/>
            <person name="Boudabous A."/>
        </authorList>
    </citation>
    <scope>NUCLEOTIDE SEQUENCE [LARGE SCALE GENOMIC DNA]</scope>
    <source>
        <strain evidence="2 3">BMG5.1</strain>
    </source>
</reference>
<feature type="transmembrane region" description="Helical" evidence="1">
    <location>
        <begin position="92"/>
        <end position="117"/>
    </location>
</feature>
<name>A0ABR5F003_9ACTN</name>
<evidence type="ECO:0008006" key="4">
    <source>
        <dbReference type="Google" id="ProtNLM"/>
    </source>
</evidence>
<dbReference type="EMBL" id="JWIO01000045">
    <property type="protein sequence ID" value="KLL10045.1"/>
    <property type="molecule type" value="Genomic_DNA"/>
</dbReference>
<feature type="transmembrane region" description="Helical" evidence="1">
    <location>
        <begin position="7"/>
        <end position="31"/>
    </location>
</feature>
<feature type="transmembrane region" description="Helical" evidence="1">
    <location>
        <begin position="137"/>
        <end position="157"/>
    </location>
</feature>
<accession>A0ABR5F003</accession>
<feature type="transmembrane region" description="Helical" evidence="1">
    <location>
        <begin position="57"/>
        <end position="80"/>
    </location>
</feature>
<dbReference type="Proteomes" id="UP000035425">
    <property type="component" value="Unassembled WGS sequence"/>
</dbReference>
<proteinExistence type="predicted"/>
<feature type="transmembrane region" description="Helical" evidence="1">
    <location>
        <begin position="200"/>
        <end position="220"/>
    </location>
</feature>
<evidence type="ECO:0000256" key="1">
    <source>
        <dbReference type="SAM" id="Phobius"/>
    </source>
</evidence>
<organism evidence="2 3">
    <name type="scientific">Protofrankia coriariae</name>
    <dbReference type="NCBI Taxonomy" id="1562887"/>
    <lineage>
        <taxon>Bacteria</taxon>
        <taxon>Bacillati</taxon>
        <taxon>Actinomycetota</taxon>
        <taxon>Actinomycetes</taxon>
        <taxon>Frankiales</taxon>
        <taxon>Frankiaceae</taxon>
        <taxon>Protofrankia</taxon>
    </lineage>
</organism>
<keyword evidence="1" id="KW-0812">Transmembrane</keyword>
<gene>
    <name evidence="2" type="ORF">FrCorBMG51_20600</name>
</gene>
<evidence type="ECO:0000313" key="2">
    <source>
        <dbReference type="EMBL" id="KLL10045.1"/>
    </source>
</evidence>
<protein>
    <recommendedName>
        <fullName evidence="4">DUF998 domain-containing protein</fullName>
    </recommendedName>
</protein>
<keyword evidence="1" id="KW-1133">Transmembrane helix</keyword>
<sequence length="262" mass="28287">MNRRAQIIAAWCGPAICVIFSIGALGLARFIPPEISPTASAAHAQSIMIHGSGRIRVGLTFMLIGMSIMPAWGTVVAAQLRGSEGRFGVLSYIQIASIGVGSALACAGCVVWAAGAYRPGQLSPEFSRYAVDLGWHFFLWAWEPFSVWAIAMGMAILGSGNTVYPRWSAYVCFWTAFLFSAATGLTFLKEGVFAYNGLLTLWMVMSVFFVWIIVTSYLTIRNVQGGRFHTFHDPDAPAGPNPDDEVAVRSRDLPVAPLTNAG</sequence>
<comment type="caution">
    <text evidence="2">The sequence shown here is derived from an EMBL/GenBank/DDBJ whole genome shotgun (WGS) entry which is preliminary data.</text>
</comment>
<evidence type="ECO:0000313" key="3">
    <source>
        <dbReference type="Proteomes" id="UP000035425"/>
    </source>
</evidence>
<keyword evidence="3" id="KW-1185">Reference proteome</keyword>
<feature type="transmembrane region" description="Helical" evidence="1">
    <location>
        <begin position="169"/>
        <end position="188"/>
    </location>
</feature>
<dbReference type="RefSeq" id="WP_047224665.1">
    <property type="nucleotide sequence ID" value="NZ_JWIO01000045.1"/>
</dbReference>